<keyword evidence="1" id="KW-0328">Glycosyltransferase</keyword>
<accession>X1MU99</accession>
<proteinExistence type="predicted"/>
<reference evidence="3" key="1">
    <citation type="journal article" date="2014" name="Front. Microbiol.">
        <title>High frequency of phylogenetically diverse reductive dehalogenase-homologous genes in deep subseafloor sedimentary metagenomes.</title>
        <authorList>
            <person name="Kawai M."/>
            <person name="Futagami T."/>
            <person name="Toyoda A."/>
            <person name="Takaki Y."/>
            <person name="Nishi S."/>
            <person name="Hori S."/>
            <person name="Arai W."/>
            <person name="Tsubouchi T."/>
            <person name="Morono Y."/>
            <person name="Uchiyama I."/>
            <person name="Ito T."/>
            <person name="Fujiyama A."/>
            <person name="Inagaki F."/>
            <person name="Takami H."/>
        </authorList>
    </citation>
    <scope>NUCLEOTIDE SEQUENCE</scope>
    <source>
        <strain evidence="3">Expedition CK06-06</strain>
    </source>
</reference>
<comment type="caution">
    <text evidence="3">The sequence shown here is derived from an EMBL/GenBank/DDBJ whole genome shotgun (WGS) entry which is preliminary data.</text>
</comment>
<organism evidence="3">
    <name type="scientific">marine sediment metagenome</name>
    <dbReference type="NCBI Taxonomy" id="412755"/>
    <lineage>
        <taxon>unclassified sequences</taxon>
        <taxon>metagenomes</taxon>
        <taxon>ecological metagenomes</taxon>
    </lineage>
</organism>
<gene>
    <name evidence="3" type="ORF">S06H3_42006</name>
</gene>
<evidence type="ECO:0000313" key="3">
    <source>
        <dbReference type="EMBL" id="GAI35257.1"/>
    </source>
</evidence>
<feature type="non-terminal residue" evidence="3">
    <location>
        <position position="1"/>
    </location>
</feature>
<dbReference type="SUPFAM" id="SSF53756">
    <property type="entry name" value="UDP-Glycosyltransferase/glycogen phosphorylase"/>
    <property type="match status" value="1"/>
</dbReference>
<dbReference type="Gene3D" id="3.40.50.2000">
    <property type="entry name" value="Glycogen Phosphorylase B"/>
    <property type="match status" value="2"/>
</dbReference>
<protein>
    <submittedName>
        <fullName evidence="3">Uncharacterized protein</fullName>
    </submittedName>
</protein>
<dbReference type="InterPro" id="IPR002201">
    <property type="entry name" value="Glyco_trans_9"/>
</dbReference>
<keyword evidence="2" id="KW-0808">Transferase</keyword>
<dbReference type="InterPro" id="IPR051199">
    <property type="entry name" value="LPS_LOS_Heptosyltrfase"/>
</dbReference>
<dbReference type="PANTHER" id="PTHR30160:SF7">
    <property type="entry name" value="ADP-HEPTOSE--LPS HEPTOSYLTRANSFERASE 2"/>
    <property type="match status" value="1"/>
</dbReference>
<dbReference type="PANTHER" id="PTHR30160">
    <property type="entry name" value="TETRAACYLDISACCHARIDE 4'-KINASE-RELATED"/>
    <property type="match status" value="1"/>
</dbReference>
<dbReference type="EMBL" id="BARV01025940">
    <property type="protein sequence ID" value="GAI35257.1"/>
    <property type="molecule type" value="Genomic_DNA"/>
</dbReference>
<dbReference type="Pfam" id="PF01075">
    <property type="entry name" value="Glyco_transf_9"/>
    <property type="match status" value="1"/>
</dbReference>
<dbReference type="GO" id="GO:0008713">
    <property type="term" value="F:ADP-heptose-lipopolysaccharide heptosyltransferase activity"/>
    <property type="evidence" value="ECO:0007669"/>
    <property type="project" value="TreeGrafter"/>
</dbReference>
<dbReference type="AlphaFoldDB" id="X1MU99"/>
<dbReference type="GO" id="GO:0009244">
    <property type="term" value="P:lipopolysaccharide core region biosynthetic process"/>
    <property type="evidence" value="ECO:0007669"/>
    <property type="project" value="TreeGrafter"/>
</dbReference>
<evidence type="ECO:0000256" key="2">
    <source>
        <dbReference type="ARBA" id="ARBA00022679"/>
    </source>
</evidence>
<dbReference type="CDD" id="cd03789">
    <property type="entry name" value="GT9_LPS_heptosyltransferase"/>
    <property type="match status" value="1"/>
</dbReference>
<sequence>GLNSPFASPMGDAVLCTPALRAIRRHFKTSKVTFFAGDAVRQVLSPSSFNDEWLRQKGKNPFAIAKMLAGHKFTHAVLLKNSFASALAVFLAGIPLRIGYAREGRSFLLTDKLYPPKLHNGKFKPASMIDYYFAIASRLGADTADRQLELSVEPQAREKLRAKLPEVFDSEGPVVVIVPGGAFGPSKCWSSARFAQTADWLITNCNATIVVSVSPVPAEKQIANEICNSSRHRFINLAEKSIGLGELKSLFPLRSW</sequence>
<dbReference type="GO" id="GO:0005829">
    <property type="term" value="C:cytosol"/>
    <property type="evidence" value="ECO:0007669"/>
    <property type="project" value="TreeGrafter"/>
</dbReference>
<name>X1MU99_9ZZZZ</name>
<evidence type="ECO:0000256" key="1">
    <source>
        <dbReference type="ARBA" id="ARBA00022676"/>
    </source>
</evidence>